<proteinExistence type="predicted"/>
<evidence type="ECO:0000256" key="1">
    <source>
        <dbReference type="SAM" id="MobiDB-lite"/>
    </source>
</evidence>
<dbReference type="AlphaFoldDB" id="A0AAV7M1H5"/>
<accession>A0AAV7M1H5</accession>
<sequence length="89" mass="9979">MIAHLRAEAMKRGKNWLRAKMAEKDEDDQTPDGTDQTTMFMTEEACGTGTDTELQQRANKRQRAEGKPAKKTAKKSKGPERIATTPAMR</sequence>
<gene>
    <name evidence="2" type="ORF">NDU88_001564</name>
</gene>
<feature type="region of interest" description="Disordered" evidence="1">
    <location>
        <begin position="46"/>
        <end position="89"/>
    </location>
</feature>
<name>A0AAV7M1H5_PLEWA</name>
<evidence type="ECO:0000313" key="2">
    <source>
        <dbReference type="EMBL" id="KAJ1096422.1"/>
    </source>
</evidence>
<reference evidence="2" key="1">
    <citation type="journal article" date="2022" name="bioRxiv">
        <title>Sequencing and chromosome-scale assembly of the giantPleurodeles waltlgenome.</title>
        <authorList>
            <person name="Brown T."/>
            <person name="Elewa A."/>
            <person name="Iarovenko S."/>
            <person name="Subramanian E."/>
            <person name="Araus A.J."/>
            <person name="Petzold A."/>
            <person name="Susuki M."/>
            <person name="Suzuki K.-i.T."/>
            <person name="Hayashi T."/>
            <person name="Toyoda A."/>
            <person name="Oliveira C."/>
            <person name="Osipova E."/>
            <person name="Leigh N.D."/>
            <person name="Simon A."/>
            <person name="Yun M.H."/>
        </authorList>
    </citation>
    <scope>NUCLEOTIDE SEQUENCE</scope>
    <source>
        <strain evidence="2">20211129_DDA</strain>
        <tissue evidence="2">Liver</tissue>
    </source>
</reference>
<keyword evidence="3" id="KW-1185">Reference proteome</keyword>
<dbReference type="EMBL" id="JANPWB010000014">
    <property type="protein sequence ID" value="KAJ1096422.1"/>
    <property type="molecule type" value="Genomic_DNA"/>
</dbReference>
<evidence type="ECO:0000313" key="3">
    <source>
        <dbReference type="Proteomes" id="UP001066276"/>
    </source>
</evidence>
<protein>
    <submittedName>
        <fullName evidence="2">Uncharacterized protein</fullName>
    </submittedName>
</protein>
<organism evidence="2 3">
    <name type="scientific">Pleurodeles waltl</name>
    <name type="common">Iberian ribbed newt</name>
    <dbReference type="NCBI Taxonomy" id="8319"/>
    <lineage>
        <taxon>Eukaryota</taxon>
        <taxon>Metazoa</taxon>
        <taxon>Chordata</taxon>
        <taxon>Craniata</taxon>
        <taxon>Vertebrata</taxon>
        <taxon>Euteleostomi</taxon>
        <taxon>Amphibia</taxon>
        <taxon>Batrachia</taxon>
        <taxon>Caudata</taxon>
        <taxon>Salamandroidea</taxon>
        <taxon>Salamandridae</taxon>
        <taxon>Pleurodelinae</taxon>
        <taxon>Pleurodeles</taxon>
    </lineage>
</organism>
<comment type="caution">
    <text evidence="2">The sequence shown here is derived from an EMBL/GenBank/DDBJ whole genome shotgun (WGS) entry which is preliminary data.</text>
</comment>
<dbReference type="Proteomes" id="UP001066276">
    <property type="component" value="Chromosome 10"/>
</dbReference>